<comment type="caution">
    <text evidence="1">The sequence shown here is derived from an EMBL/GenBank/DDBJ whole genome shotgun (WGS) entry which is preliminary data.</text>
</comment>
<protein>
    <submittedName>
        <fullName evidence="1">Uncharacterized protein</fullName>
    </submittedName>
</protein>
<organism evidence="1 2">
    <name type="scientific">Zosterops borbonicus</name>
    <dbReference type="NCBI Taxonomy" id="364589"/>
    <lineage>
        <taxon>Eukaryota</taxon>
        <taxon>Metazoa</taxon>
        <taxon>Chordata</taxon>
        <taxon>Craniata</taxon>
        <taxon>Vertebrata</taxon>
        <taxon>Euteleostomi</taxon>
        <taxon>Archelosauria</taxon>
        <taxon>Archosauria</taxon>
        <taxon>Dinosauria</taxon>
        <taxon>Saurischia</taxon>
        <taxon>Theropoda</taxon>
        <taxon>Coelurosauria</taxon>
        <taxon>Aves</taxon>
        <taxon>Neognathae</taxon>
        <taxon>Neoaves</taxon>
        <taxon>Telluraves</taxon>
        <taxon>Australaves</taxon>
        <taxon>Passeriformes</taxon>
        <taxon>Sylvioidea</taxon>
        <taxon>Zosteropidae</taxon>
        <taxon>Zosterops</taxon>
    </lineage>
</organism>
<dbReference type="EMBL" id="SWJQ01000193">
    <property type="protein sequence ID" value="TRZ19202.1"/>
    <property type="molecule type" value="Genomic_DNA"/>
</dbReference>
<evidence type="ECO:0000313" key="1">
    <source>
        <dbReference type="EMBL" id="TRZ19202.1"/>
    </source>
</evidence>
<evidence type="ECO:0000313" key="2">
    <source>
        <dbReference type="Proteomes" id="UP000796761"/>
    </source>
</evidence>
<reference evidence="1" key="1">
    <citation type="submission" date="2019-04" db="EMBL/GenBank/DDBJ databases">
        <title>Genome assembly of Zosterops borbonicus 15179.</title>
        <authorList>
            <person name="Leroy T."/>
            <person name="Anselmetti Y."/>
            <person name="Tilak M.-K."/>
            <person name="Nabholz B."/>
        </authorList>
    </citation>
    <scope>NUCLEOTIDE SEQUENCE</scope>
    <source>
        <strain evidence="1">HGM_15179</strain>
        <tissue evidence="1">Muscle</tissue>
    </source>
</reference>
<keyword evidence="2" id="KW-1185">Reference proteome</keyword>
<sequence>MKLITIKKTKCKMLDMGADHLQYQYRIRIEWAESSPEEKDLGILVDEKLNITQQCVLAAQNANCTLGCMKRVMASKWMVVILPLYSALLRPHLEYYIQLRCSQHRKFMDLLGPEEGEKNY</sequence>
<proteinExistence type="predicted"/>
<name>A0A8K1LMG1_9PASS</name>
<dbReference type="AlphaFoldDB" id="A0A8K1LMG1"/>
<dbReference type="OrthoDB" id="3645095at2759"/>
<dbReference type="Proteomes" id="UP000796761">
    <property type="component" value="Unassembled WGS sequence"/>
</dbReference>
<dbReference type="PANTHER" id="PTHR33332">
    <property type="entry name" value="REVERSE TRANSCRIPTASE DOMAIN-CONTAINING PROTEIN"/>
    <property type="match status" value="1"/>
</dbReference>
<gene>
    <name evidence="1" type="ORF">HGM15179_007875</name>
</gene>
<accession>A0A8K1LMG1</accession>